<name>A0A1G6HQ11_9BACT</name>
<dbReference type="GO" id="GO:0120147">
    <property type="term" value="F:formylglycine-generating oxidase activity"/>
    <property type="evidence" value="ECO:0007669"/>
    <property type="project" value="TreeGrafter"/>
</dbReference>
<sequence length="291" mass="32404">MKKILLVVGMFACCFGQSIAQKAPKGFSYIPMGMASVNGALIQVDGFYMGQTEVTNGEYRDFLREISLSGDNSLLDICKPDSAQWLTAFTYSYNAPYVDTYHWHPAFKDYPAVNISSEAAVAYCRWRTEKCGEGNVGGKMVKGVYRLPTEAEWVRAARGDHHQWVYTWGDPKGKRDYDKYLRNKKGEFECNFLSNSLEFKTMDTVNIGKKKQANSVLDNYLVTGKVNSYRANLYGIYCMCGNVGEMVGSGALTKGGSFSSSAYSVKIDTPAELFSKPSPSVGFRMVFIPNL</sequence>
<feature type="chain" id="PRO_5011449074" evidence="1">
    <location>
        <begin position="21"/>
        <end position="291"/>
    </location>
</feature>
<feature type="domain" description="Sulfatase-modifying factor enzyme-like" evidence="2">
    <location>
        <begin position="42"/>
        <end position="249"/>
    </location>
</feature>
<dbReference type="EMBL" id="FMYP01000012">
    <property type="protein sequence ID" value="SDB96332.1"/>
    <property type="molecule type" value="Genomic_DNA"/>
</dbReference>
<dbReference type="Proteomes" id="UP000199452">
    <property type="component" value="Unassembled WGS sequence"/>
</dbReference>
<evidence type="ECO:0000259" key="2">
    <source>
        <dbReference type="Pfam" id="PF03781"/>
    </source>
</evidence>
<dbReference type="InterPro" id="IPR005532">
    <property type="entry name" value="SUMF_dom"/>
</dbReference>
<evidence type="ECO:0000313" key="4">
    <source>
        <dbReference type="Proteomes" id="UP000199452"/>
    </source>
</evidence>
<keyword evidence="4" id="KW-1185">Reference proteome</keyword>
<organism evidence="3 4">
    <name type="scientific">Williamwhitmania taraxaci</name>
    <dbReference type="NCBI Taxonomy" id="1640674"/>
    <lineage>
        <taxon>Bacteria</taxon>
        <taxon>Pseudomonadati</taxon>
        <taxon>Bacteroidota</taxon>
        <taxon>Bacteroidia</taxon>
        <taxon>Bacteroidales</taxon>
        <taxon>Williamwhitmaniaceae</taxon>
        <taxon>Williamwhitmania</taxon>
    </lineage>
</organism>
<evidence type="ECO:0000313" key="3">
    <source>
        <dbReference type="EMBL" id="SDB96332.1"/>
    </source>
</evidence>
<feature type="signal peptide" evidence="1">
    <location>
        <begin position="1"/>
        <end position="20"/>
    </location>
</feature>
<dbReference type="PANTHER" id="PTHR23150">
    <property type="entry name" value="SULFATASE MODIFYING FACTOR 1, 2"/>
    <property type="match status" value="1"/>
</dbReference>
<dbReference type="OrthoDB" id="9768004at2"/>
<gene>
    <name evidence="3" type="ORF">SAMN05216323_101259</name>
</gene>
<dbReference type="SUPFAM" id="SSF56436">
    <property type="entry name" value="C-type lectin-like"/>
    <property type="match status" value="1"/>
</dbReference>
<dbReference type="PANTHER" id="PTHR23150:SF19">
    <property type="entry name" value="FORMYLGLYCINE-GENERATING ENZYME"/>
    <property type="match status" value="1"/>
</dbReference>
<accession>A0A1G6HQ11</accession>
<dbReference type="InterPro" id="IPR016187">
    <property type="entry name" value="CTDL_fold"/>
</dbReference>
<evidence type="ECO:0000256" key="1">
    <source>
        <dbReference type="SAM" id="SignalP"/>
    </source>
</evidence>
<dbReference type="STRING" id="1640674.SAMN05216323_101259"/>
<keyword evidence="1" id="KW-0732">Signal</keyword>
<protein>
    <submittedName>
        <fullName evidence="3">Sulfatase-modifying factor enzyme 1</fullName>
    </submittedName>
</protein>
<dbReference type="Gene3D" id="3.90.1580.10">
    <property type="entry name" value="paralog of FGE (formylglycine-generating enzyme)"/>
    <property type="match status" value="1"/>
</dbReference>
<dbReference type="AlphaFoldDB" id="A0A1G6HQ11"/>
<dbReference type="RefSeq" id="WP_092436510.1">
    <property type="nucleotide sequence ID" value="NZ_FMYP01000012.1"/>
</dbReference>
<dbReference type="Pfam" id="PF03781">
    <property type="entry name" value="FGE-sulfatase"/>
    <property type="match status" value="1"/>
</dbReference>
<proteinExistence type="predicted"/>
<dbReference type="InterPro" id="IPR051043">
    <property type="entry name" value="Sulfatase_Mod_Factor_Kinase"/>
</dbReference>
<dbReference type="InterPro" id="IPR042095">
    <property type="entry name" value="SUMF_sf"/>
</dbReference>
<reference evidence="3 4" key="1">
    <citation type="submission" date="2016-09" db="EMBL/GenBank/DDBJ databases">
        <authorList>
            <person name="Capua I."/>
            <person name="De Benedictis P."/>
            <person name="Joannis T."/>
            <person name="Lombin L.H."/>
            <person name="Cattoli G."/>
        </authorList>
    </citation>
    <scope>NUCLEOTIDE SEQUENCE [LARGE SCALE GENOMIC DNA]</scope>
    <source>
        <strain evidence="3 4">A7P-90m</strain>
    </source>
</reference>